<dbReference type="EMBL" id="VSSQ01010785">
    <property type="protein sequence ID" value="MPM45216.1"/>
    <property type="molecule type" value="Genomic_DNA"/>
</dbReference>
<dbReference type="AntiFam" id="ANF00095">
    <property type="entry name" value="Shadow ORF (opposite ABC transporters)"/>
</dbReference>
<dbReference type="AntiFam" id="ANF00142">
    <property type="entry name" value="Shadow ORF (opposite yadG)"/>
</dbReference>
<dbReference type="AlphaFoldDB" id="A0A644ZWY3"/>
<comment type="caution">
    <text evidence="2">The sequence shown here is derived from an EMBL/GenBank/DDBJ whole genome shotgun (WGS) entry which is preliminary data.</text>
</comment>
<protein>
    <submittedName>
        <fullName evidence="2">Uncharacterized protein</fullName>
    </submittedName>
</protein>
<evidence type="ECO:0000313" key="2">
    <source>
        <dbReference type="EMBL" id="MPM45216.1"/>
    </source>
</evidence>
<name>A0A644ZWY3_9ZZZZ</name>
<feature type="compositionally biased region" description="Basic and acidic residues" evidence="1">
    <location>
        <begin position="228"/>
        <end position="252"/>
    </location>
</feature>
<accession>A0A644ZWY3</accession>
<evidence type="ECO:0000256" key="1">
    <source>
        <dbReference type="SAM" id="MobiDB-lite"/>
    </source>
</evidence>
<feature type="region of interest" description="Disordered" evidence="1">
    <location>
        <begin position="221"/>
        <end position="257"/>
    </location>
</feature>
<reference evidence="2" key="1">
    <citation type="submission" date="2019-08" db="EMBL/GenBank/DDBJ databases">
        <authorList>
            <person name="Kucharzyk K."/>
            <person name="Murdoch R.W."/>
            <person name="Higgins S."/>
            <person name="Loffler F."/>
        </authorList>
    </citation>
    <scope>NUCLEOTIDE SEQUENCE</scope>
</reference>
<proteinExistence type="predicted"/>
<organism evidence="2">
    <name type="scientific">bioreactor metagenome</name>
    <dbReference type="NCBI Taxonomy" id="1076179"/>
    <lineage>
        <taxon>unclassified sequences</taxon>
        <taxon>metagenomes</taxon>
        <taxon>ecological metagenomes</taxon>
    </lineage>
</organism>
<sequence>MELIEQFGDARGVPLARSVDVDPVDALDAGGRACRHHHDPVGQHDRLVDVMGDEDDRAVRPPADPAELLLHDQPGLGVQGPERLVHQDQPRFVGEHPGDLDPLAHPAGQLARVLVLGVPQADHRQVVVGDPGPGIGARAVHPRAVAHVLGGGHPVEQHLGALEDHPGVAVVAGDVLVGAVDRALGEGDEAGQGGQQGRLAAAAGAEQADELPRLDLQVDAADSGEVPEPDRRVTDPQRDALGPHRRIDDGAHRSGPLVPAEDQRLVQVRPGLDRADALVEVDDLGGALHRLGVEAPDREVDLVDRDLGVGRLDLHRLLRHRGGQRGIGLGLLRGLVEDLGELLGGIPVTGEPGLVGDQPVVVGEAERRRGGVHVTDLLVERGLRPRLPHHVAVDVTAAQQRRHVGRGGGDQFDTLRVDAVGLEVLVGGDLAEALDVAELLHVLGPRHPVTQDGLDVLAGGLVAGDGPQLVAGGHLGAGGGVGVAGDVDLAGVHGVDGLAAAAELDQLDLQAGLGEHPLGVGHEEGGVRRVDAHPDAQGRLVGGCLGLVVGGTGAGGHGDHEHQARGSDGSGLEWTEGLHCGRLRIAGGPALRRDCRES</sequence>
<gene>
    <name evidence="2" type="ORF">SDC9_91902</name>
</gene>